<accession>A0ABU2R1C0</accession>
<keyword evidence="4" id="KW-1185">Reference proteome</keyword>
<organism evidence="3 4">
    <name type="scientific">Streptomyces evansiae</name>
    <dbReference type="NCBI Taxonomy" id="3075535"/>
    <lineage>
        <taxon>Bacteria</taxon>
        <taxon>Bacillati</taxon>
        <taxon>Actinomycetota</taxon>
        <taxon>Actinomycetes</taxon>
        <taxon>Kitasatosporales</taxon>
        <taxon>Streptomycetaceae</taxon>
        <taxon>Streptomyces</taxon>
    </lineage>
</organism>
<evidence type="ECO:0000256" key="2">
    <source>
        <dbReference type="SAM" id="Phobius"/>
    </source>
</evidence>
<dbReference type="Proteomes" id="UP001183610">
    <property type="component" value="Unassembled WGS sequence"/>
</dbReference>
<evidence type="ECO:0000256" key="1">
    <source>
        <dbReference type="SAM" id="MobiDB-lite"/>
    </source>
</evidence>
<comment type="caution">
    <text evidence="3">The sequence shown here is derived from an EMBL/GenBank/DDBJ whole genome shotgun (WGS) entry which is preliminary data.</text>
</comment>
<reference evidence="4" key="1">
    <citation type="submission" date="2023-07" db="EMBL/GenBank/DDBJ databases">
        <title>30 novel species of actinomycetes from the DSMZ collection.</title>
        <authorList>
            <person name="Nouioui I."/>
        </authorList>
    </citation>
    <scope>NUCLEOTIDE SEQUENCE [LARGE SCALE GENOMIC DNA]</scope>
    <source>
        <strain evidence="4">DSM 41979</strain>
    </source>
</reference>
<gene>
    <name evidence="3" type="ORF">RM698_15770</name>
</gene>
<keyword evidence="2" id="KW-0812">Transmembrane</keyword>
<keyword evidence="2" id="KW-0472">Membrane</keyword>
<feature type="transmembrane region" description="Helical" evidence="2">
    <location>
        <begin position="82"/>
        <end position="105"/>
    </location>
</feature>
<keyword evidence="2" id="KW-1133">Transmembrane helix</keyword>
<sequence>MTGTPGDAPPPPSPAPPPAPLPSPGPPPPSRPPRPAQPLATEPPAPLPPPPSPQLPAPGDLLAPPAPGTVPGRLAVPRRSRVSAAVCLVLGLGLVGGAVAGGVLAEGAEPAVPTRYEAAAGLWHSVPVDTLFPPVVHGEGAGPGGADRTWTRVAVAPDSGCAHAFDPLLRQALAPVGCLRLLRATYTDATRSHLTTVGLLFTRTDPAGMTALRSRFRTEHLDARTDLLPLPYGPKGTPAEGFGAPQRVSWSLAVRADLPVVVWAVSGFADGRSFTTPVPAARATREGEESTVALSGLGHDAAALAARTDRALTKAAGAVHPTEEPPR</sequence>
<proteinExistence type="predicted"/>
<dbReference type="RefSeq" id="WP_311651492.1">
    <property type="nucleotide sequence ID" value="NZ_JAVRET010000033.1"/>
</dbReference>
<evidence type="ECO:0000313" key="4">
    <source>
        <dbReference type="Proteomes" id="UP001183610"/>
    </source>
</evidence>
<evidence type="ECO:0000313" key="3">
    <source>
        <dbReference type="EMBL" id="MDT0410503.1"/>
    </source>
</evidence>
<protein>
    <submittedName>
        <fullName evidence="3">Uncharacterized protein</fullName>
    </submittedName>
</protein>
<feature type="compositionally biased region" description="Pro residues" evidence="1">
    <location>
        <begin position="7"/>
        <end position="56"/>
    </location>
</feature>
<feature type="region of interest" description="Disordered" evidence="1">
    <location>
        <begin position="1"/>
        <end position="74"/>
    </location>
</feature>
<dbReference type="EMBL" id="JAVRET010000033">
    <property type="protein sequence ID" value="MDT0410503.1"/>
    <property type="molecule type" value="Genomic_DNA"/>
</dbReference>
<name>A0ABU2R1C0_9ACTN</name>